<name>A0A377FPK0_9BACL</name>
<dbReference type="PIRSF" id="PIRSF037257">
    <property type="entry name" value="DUF1021"/>
    <property type="match status" value="1"/>
</dbReference>
<proteinExistence type="predicted"/>
<dbReference type="GO" id="GO:0006355">
    <property type="term" value="P:regulation of DNA-templated transcription"/>
    <property type="evidence" value="ECO:0007669"/>
    <property type="project" value="InterPro"/>
</dbReference>
<dbReference type="PANTHER" id="PTHR40026:SF1">
    <property type="entry name" value="PROTEIN VEG"/>
    <property type="match status" value="1"/>
</dbReference>
<reference evidence="2" key="2">
    <citation type="submission" date="2022-07" db="EMBL/GenBank/DDBJ databases">
        <title>Complete genome of CX2.</title>
        <authorList>
            <person name="Cao G."/>
        </authorList>
    </citation>
    <scope>NUCLEOTIDE SEQUENCE</scope>
    <source>
        <strain evidence="2">CX2</strain>
    </source>
</reference>
<organism evidence="1 3">
    <name type="scientific">Exiguobacterium aurantiacum</name>
    <dbReference type="NCBI Taxonomy" id="33987"/>
    <lineage>
        <taxon>Bacteria</taxon>
        <taxon>Bacillati</taxon>
        <taxon>Bacillota</taxon>
        <taxon>Bacilli</taxon>
        <taxon>Bacillales</taxon>
        <taxon>Bacillales Family XII. Incertae Sedis</taxon>
        <taxon>Exiguobacterium</taxon>
    </lineage>
</organism>
<accession>A0A377FPK0</accession>
<reference evidence="1 3" key="1">
    <citation type="submission" date="2018-06" db="EMBL/GenBank/DDBJ databases">
        <authorList>
            <consortium name="Pathogen Informatics"/>
            <person name="Doyle S."/>
        </authorList>
    </citation>
    <scope>NUCLEOTIDE SEQUENCE [LARGE SCALE GENOMIC DNA]</scope>
    <source>
        <strain evidence="1 3">NCTC13163</strain>
    </source>
</reference>
<dbReference type="OrthoDB" id="5469at2"/>
<dbReference type="InterPro" id="IPR009366">
    <property type="entry name" value="Protein_Veg"/>
</dbReference>
<keyword evidence="4" id="KW-1185">Reference proteome</keyword>
<dbReference type="STRING" id="1397694.GCA_000702585_00591"/>
<dbReference type="Proteomes" id="UP001060325">
    <property type="component" value="Chromosome"/>
</dbReference>
<dbReference type="EMBL" id="CP101462">
    <property type="protein sequence ID" value="UTT42993.1"/>
    <property type="molecule type" value="Genomic_DNA"/>
</dbReference>
<evidence type="ECO:0000313" key="2">
    <source>
        <dbReference type="EMBL" id="UTT42993.1"/>
    </source>
</evidence>
<gene>
    <name evidence="1" type="ORF">NCTC13163_00068</name>
    <name evidence="2" type="ORF">NMQ00_00325</name>
</gene>
<dbReference type="RefSeq" id="WP_021065751.1">
    <property type="nucleotide sequence ID" value="NZ_CP085004.1"/>
</dbReference>
<sequence>MPKTLQEIRQKLESHVGERLTLKANGGRKKVVTRFGTLVETYPAVFVVKLDEDHHNVERVSYSYADVLTDTVKIEFSN</sequence>
<evidence type="ECO:0000313" key="1">
    <source>
        <dbReference type="EMBL" id="STO06750.1"/>
    </source>
</evidence>
<protein>
    <submittedName>
        <fullName evidence="1">Uncharacterized protein conserved in bacteria</fullName>
    </submittedName>
</protein>
<dbReference type="Proteomes" id="UP000254060">
    <property type="component" value="Unassembled WGS sequence"/>
</dbReference>
<dbReference type="EMBL" id="UGGP01000001">
    <property type="protein sequence ID" value="STO06750.1"/>
    <property type="molecule type" value="Genomic_DNA"/>
</dbReference>
<dbReference type="AlphaFoldDB" id="A0A377FPK0"/>
<dbReference type="Pfam" id="PF06257">
    <property type="entry name" value="VEG"/>
    <property type="match status" value="1"/>
</dbReference>
<evidence type="ECO:0000313" key="3">
    <source>
        <dbReference type="Proteomes" id="UP000254060"/>
    </source>
</evidence>
<dbReference type="Gene3D" id="2.30.30.100">
    <property type="match status" value="1"/>
</dbReference>
<dbReference type="PANTHER" id="PTHR40026">
    <property type="entry name" value="PROTEIN VEG"/>
    <property type="match status" value="1"/>
</dbReference>
<evidence type="ECO:0000313" key="4">
    <source>
        <dbReference type="Proteomes" id="UP001060325"/>
    </source>
</evidence>